<keyword evidence="8 9" id="KW-0012">Acyltransferase</keyword>
<dbReference type="InterPro" id="IPR027417">
    <property type="entry name" value="P-loop_NTPase"/>
</dbReference>
<feature type="domain" description="TcmA/NAT10 helicase" evidence="10">
    <location>
        <begin position="187"/>
        <end position="355"/>
    </location>
</feature>
<name>A0A066UG92_9VIBR</name>
<comment type="similarity">
    <text evidence="9">Belongs to the TmcA family.</text>
</comment>
<evidence type="ECO:0000313" key="13">
    <source>
        <dbReference type="EMBL" id="KDN26456.1"/>
    </source>
</evidence>
<keyword evidence="1 9" id="KW-0963">Cytoplasm</keyword>
<dbReference type="InterPro" id="IPR016181">
    <property type="entry name" value="Acyl_CoA_acyltransferase"/>
</dbReference>
<dbReference type="SUPFAM" id="SSF52540">
    <property type="entry name" value="P-loop containing nucleoside triphosphate hydrolases"/>
    <property type="match status" value="1"/>
</dbReference>
<evidence type="ECO:0000256" key="9">
    <source>
        <dbReference type="HAMAP-Rule" id="MF_01886"/>
    </source>
</evidence>
<dbReference type="GO" id="GO:1990883">
    <property type="term" value="F:18S rRNA cytidine N-acetyltransferase activity"/>
    <property type="evidence" value="ECO:0007669"/>
    <property type="project" value="TreeGrafter"/>
</dbReference>
<evidence type="ECO:0000259" key="12">
    <source>
        <dbReference type="Pfam" id="PF13718"/>
    </source>
</evidence>
<feature type="domain" description="N-acetyltransferase" evidence="12">
    <location>
        <begin position="391"/>
        <end position="502"/>
    </location>
</feature>
<dbReference type="HAMAP" id="MF_01886">
    <property type="entry name" value="tRNA_acetyltr_TmcA"/>
    <property type="match status" value="1"/>
</dbReference>
<evidence type="ECO:0000256" key="6">
    <source>
        <dbReference type="ARBA" id="ARBA00022840"/>
    </source>
</evidence>
<sequence>MTTLPFLTQLSAVALNNNHRYGVLLEGDQAWQSQELEFYLSDLDSPTAFVLGELSAVGATNIAFNKGQQLLGQECQVLICDFRTGFDANSFTAALGALVGGGVLFVIPPAGHETTLSQVWLRRQFDKLICLSQKALSEGSEVAGVPAMPALPEVVVTPDGFDKYEQQKLAIEAIEKVMFGHRKRPLVLTADRGRGKSSALGIASANIIKAKSSVTIVVTAPNVKAIQPLFEHAQKLLANSSMENRHTLVHEQSKIVFVAPDEVLRTQPDCDLLLVDEAAAIPLPMLQRMVESYHRMVFSTTVHGYEGSGRGFGIKFEKWLSKQRPNWRSFKLEQPIRWNVHDPLESWLFDTFLLDSDIEALPKDVELDGLSWYQFDKQTLLDNPKVLPQCFGLLVSAHYQTSPNDLIQILDNPQMSLHALFSDQHCLGCILTVEEGALSHELIRDVQLGKRRPRGHLAPTLLANHLGLDKAAVQKCLRIMRIAVHPDIQGQGLGHRMIGHLVKANSEFDYLATSFGATDDLVDFWCSNGFVSVHLGHQRDQSSGCHSLLMCRTLNEESRHWVEEGSLYFYFGLRYLLSTTYRSLEPAIVRSLLSSQPRQFLVEDINPLLGYYVDGGSSFDGVGFMLENLIYNLDKVQLEQTSDLLLWKVVQKRTWTECSELANLAGRKQTESTLRHDLGLLLSNLQCK</sequence>
<comment type="caution">
    <text evidence="13">The sequence shown here is derived from an EMBL/GenBank/DDBJ whole genome shotgun (WGS) entry which is preliminary data.</text>
</comment>
<keyword evidence="7 9" id="KW-0694">RNA-binding</keyword>
<dbReference type="GO" id="GO:1904812">
    <property type="term" value="P:rRNA acetylation involved in maturation of SSU-rRNA"/>
    <property type="evidence" value="ECO:0007669"/>
    <property type="project" value="TreeGrafter"/>
</dbReference>
<evidence type="ECO:0000259" key="11">
    <source>
        <dbReference type="Pfam" id="PF08351"/>
    </source>
</evidence>
<evidence type="ECO:0000259" key="10">
    <source>
        <dbReference type="Pfam" id="PF05127"/>
    </source>
</evidence>
<feature type="binding site" evidence="9">
    <location>
        <begin position="482"/>
        <end position="484"/>
    </location>
    <ligand>
        <name>acetyl-CoA</name>
        <dbReference type="ChEBI" id="CHEBI:57288"/>
    </ligand>
</feature>
<feature type="binding site" evidence="9">
    <location>
        <position position="167"/>
    </location>
    <ligand>
        <name>ATP</name>
        <dbReference type="ChEBI" id="CHEBI:30616"/>
    </ligand>
</feature>
<evidence type="ECO:0000256" key="1">
    <source>
        <dbReference type="ARBA" id="ARBA00022490"/>
    </source>
</evidence>
<keyword evidence="2 9" id="KW-0820">tRNA-binding</keyword>
<proteinExistence type="inferred from homology"/>
<keyword evidence="3 9" id="KW-0808">Transferase</keyword>
<dbReference type="EC" id="2.3.1.193" evidence="9"/>
<evidence type="ECO:0000256" key="7">
    <source>
        <dbReference type="ARBA" id="ARBA00022884"/>
    </source>
</evidence>
<dbReference type="SUPFAM" id="SSF55729">
    <property type="entry name" value="Acyl-CoA N-acyltransferases (Nat)"/>
    <property type="match status" value="1"/>
</dbReference>
<dbReference type="PANTHER" id="PTHR10925:SF5">
    <property type="entry name" value="RNA CYTIDINE ACETYLTRANSFERASE"/>
    <property type="match status" value="1"/>
</dbReference>
<protein>
    <recommendedName>
        <fullName evidence="9">tRNA(Met) cytidine acetyltransferase TmcA</fullName>
        <ecNumber evidence="9">2.3.1.193</ecNumber>
    </recommendedName>
</protein>
<dbReference type="GO" id="GO:0000049">
    <property type="term" value="F:tRNA binding"/>
    <property type="evidence" value="ECO:0007669"/>
    <property type="project" value="UniProtKB-UniRule"/>
</dbReference>
<feature type="domain" description="TmcA/NAT10 N-terminal" evidence="11">
    <location>
        <begin position="5"/>
        <end position="110"/>
    </location>
</feature>
<dbReference type="Pfam" id="PF13718">
    <property type="entry name" value="GNAT_acetyltr_2"/>
    <property type="match status" value="2"/>
</dbReference>
<comment type="catalytic activity">
    <reaction evidence="9">
        <text>cytidine(34) in elongator tRNA(Met) + acetyl-CoA + ATP + H2O = N(4)-acetylcytidine(34) in elongator tRNA(Met) + ADP + phosphate + CoA + H(+)</text>
        <dbReference type="Rhea" id="RHEA:43788"/>
        <dbReference type="Rhea" id="RHEA-COMP:10693"/>
        <dbReference type="Rhea" id="RHEA-COMP:10694"/>
        <dbReference type="ChEBI" id="CHEBI:15377"/>
        <dbReference type="ChEBI" id="CHEBI:15378"/>
        <dbReference type="ChEBI" id="CHEBI:30616"/>
        <dbReference type="ChEBI" id="CHEBI:43474"/>
        <dbReference type="ChEBI" id="CHEBI:57287"/>
        <dbReference type="ChEBI" id="CHEBI:57288"/>
        <dbReference type="ChEBI" id="CHEBI:74900"/>
        <dbReference type="ChEBI" id="CHEBI:82748"/>
        <dbReference type="ChEBI" id="CHEBI:456216"/>
        <dbReference type="EC" id="2.3.1.193"/>
    </reaction>
</comment>
<dbReference type="Gene3D" id="3.40.50.300">
    <property type="entry name" value="P-loop containing nucleotide triphosphate hydrolases"/>
    <property type="match status" value="1"/>
</dbReference>
<keyword evidence="6 9" id="KW-0067">ATP-binding</keyword>
<evidence type="ECO:0000256" key="2">
    <source>
        <dbReference type="ARBA" id="ARBA00022555"/>
    </source>
</evidence>
<evidence type="ECO:0000256" key="4">
    <source>
        <dbReference type="ARBA" id="ARBA00022694"/>
    </source>
</evidence>
<dbReference type="GO" id="GO:0005737">
    <property type="term" value="C:cytoplasm"/>
    <property type="evidence" value="ECO:0007669"/>
    <property type="project" value="UniProtKB-SubCell"/>
</dbReference>
<dbReference type="InterPro" id="IPR024914">
    <property type="entry name" value="tRNA_acetyltr_TmcA"/>
</dbReference>
<dbReference type="GO" id="GO:0051392">
    <property type="term" value="F:tRNA cytidine N4-acetyltransferase activity"/>
    <property type="evidence" value="ECO:0007669"/>
    <property type="project" value="UniProtKB-UniRule"/>
</dbReference>
<dbReference type="OrthoDB" id="5578851at2"/>
<evidence type="ECO:0000256" key="5">
    <source>
        <dbReference type="ARBA" id="ARBA00022741"/>
    </source>
</evidence>
<accession>A0A066UG92</accession>
<dbReference type="Pfam" id="PF05127">
    <property type="entry name" value="NAT10_TcmA_helicase"/>
    <property type="match status" value="1"/>
</dbReference>
<comment type="caution">
    <text evidence="9">Lacks conserved residue(s) required for the propagation of feature annotation.</text>
</comment>
<keyword evidence="5 9" id="KW-0547">Nucleotide-binding</keyword>
<dbReference type="Pfam" id="PF08351">
    <property type="entry name" value="TmcA_N"/>
    <property type="match status" value="1"/>
</dbReference>
<dbReference type="Gene3D" id="3.40.630.30">
    <property type="match status" value="1"/>
</dbReference>
<dbReference type="PANTHER" id="PTHR10925">
    <property type="entry name" value="N-ACETYLTRANSFERASE 10"/>
    <property type="match status" value="1"/>
</dbReference>
<dbReference type="InterPro" id="IPR007807">
    <property type="entry name" value="TcmA/NAT10_helicase"/>
</dbReference>
<dbReference type="InterPro" id="IPR013562">
    <property type="entry name" value="TmcA/NAT10_N"/>
</dbReference>
<comment type="function">
    <text evidence="9">Catalyzes the formation of N(4)-acetylcytidine (ac(4)C) at the wobble position of tRNA(Met), by using acetyl-CoA as an acetyl donor and ATP (or GTP).</text>
</comment>
<dbReference type="RefSeq" id="WP_032553741.1">
    <property type="nucleotide sequence ID" value="NZ_JFFR01000033.1"/>
</dbReference>
<evidence type="ECO:0000256" key="3">
    <source>
        <dbReference type="ARBA" id="ARBA00022679"/>
    </source>
</evidence>
<dbReference type="InterPro" id="IPR032672">
    <property type="entry name" value="TmcA/NAT10/Kre33"/>
</dbReference>
<keyword evidence="4 9" id="KW-0819">tRNA processing</keyword>
<comment type="subcellular location">
    <subcellularLocation>
        <location evidence="9">Cytoplasm</location>
    </subcellularLocation>
</comment>
<evidence type="ECO:0000256" key="8">
    <source>
        <dbReference type="ARBA" id="ARBA00023315"/>
    </source>
</evidence>
<dbReference type="GO" id="GO:0005524">
    <property type="term" value="F:ATP binding"/>
    <property type="evidence" value="ECO:0007669"/>
    <property type="project" value="UniProtKB-UniRule"/>
</dbReference>
<dbReference type="AlphaFoldDB" id="A0A066UG92"/>
<gene>
    <name evidence="9" type="primary">tmcA</name>
    <name evidence="13" type="ORF">VFDL14_11240</name>
</gene>
<dbReference type="CDD" id="cd04301">
    <property type="entry name" value="NAT_SF"/>
    <property type="match status" value="1"/>
</dbReference>
<evidence type="ECO:0000313" key="14">
    <source>
        <dbReference type="Proteomes" id="UP000027219"/>
    </source>
</evidence>
<dbReference type="STRING" id="212667.VFDL14_11240"/>
<dbReference type="GO" id="GO:0051391">
    <property type="term" value="P:tRNA acetylation"/>
    <property type="evidence" value="ECO:0007669"/>
    <property type="project" value="UniProtKB-UniRule"/>
</dbReference>
<feature type="domain" description="N-acetyltransferase" evidence="12">
    <location>
        <begin position="505"/>
        <end position="555"/>
    </location>
</feature>
<reference evidence="13 14" key="1">
    <citation type="submission" date="2014-02" db="EMBL/GenBank/DDBJ databases">
        <title>Vibrio fortis Dalian14 Genome Sequencing.</title>
        <authorList>
            <person name="Wang Y."/>
            <person name="Song L."/>
            <person name="Liu G."/>
            <person name="Ding J."/>
        </authorList>
    </citation>
    <scope>NUCLEOTIDE SEQUENCE [LARGE SCALE GENOMIC DNA]</scope>
    <source>
        <strain evidence="13 14">Dalian14</strain>
    </source>
</reference>
<keyword evidence="14" id="KW-1185">Reference proteome</keyword>
<dbReference type="EMBL" id="JFFR01000033">
    <property type="protein sequence ID" value="KDN26456.1"/>
    <property type="molecule type" value="Genomic_DNA"/>
</dbReference>
<feature type="binding site" evidence="9">
    <location>
        <position position="337"/>
    </location>
    <ligand>
        <name>ATP</name>
        <dbReference type="ChEBI" id="CHEBI:30616"/>
    </ligand>
</feature>
<dbReference type="Proteomes" id="UP000027219">
    <property type="component" value="Unassembled WGS sequence"/>
</dbReference>
<organism evidence="13 14">
    <name type="scientific">Vibrio fortis</name>
    <dbReference type="NCBI Taxonomy" id="212667"/>
    <lineage>
        <taxon>Bacteria</taxon>
        <taxon>Pseudomonadati</taxon>
        <taxon>Pseudomonadota</taxon>
        <taxon>Gammaproteobacteria</taxon>
        <taxon>Vibrionales</taxon>
        <taxon>Vibrionaceae</taxon>
        <taxon>Vibrio</taxon>
    </lineage>
</organism>
<dbReference type="Gene3D" id="3.40.50.11040">
    <property type="match status" value="1"/>
</dbReference>
<dbReference type="InterPro" id="IPR000182">
    <property type="entry name" value="GNAT_dom"/>
</dbReference>
<dbReference type="GO" id="GO:0002101">
    <property type="term" value="P:tRNA wobble cytosine modification"/>
    <property type="evidence" value="ECO:0007669"/>
    <property type="project" value="UniProtKB-UniRule"/>
</dbReference>